<dbReference type="GO" id="GO:0004185">
    <property type="term" value="F:serine-type carboxypeptidase activity"/>
    <property type="evidence" value="ECO:0007669"/>
    <property type="project" value="InterPro"/>
</dbReference>
<dbReference type="InterPro" id="IPR001563">
    <property type="entry name" value="Peptidase_S10"/>
</dbReference>
<comment type="similarity">
    <text evidence="1">Belongs to the peptidase S10 family.</text>
</comment>
<dbReference type="EMBL" id="JAQIZT010000004">
    <property type="protein sequence ID" value="KAJ7002360.1"/>
    <property type="molecule type" value="Genomic_DNA"/>
</dbReference>
<dbReference type="EMBL" id="JAQIZT010000004">
    <property type="protein sequence ID" value="KAJ7000901.1"/>
    <property type="molecule type" value="Genomic_DNA"/>
</dbReference>
<dbReference type="Pfam" id="PF00450">
    <property type="entry name" value="Peptidase_S10"/>
    <property type="match status" value="1"/>
</dbReference>
<evidence type="ECO:0000313" key="3">
    <source>
        <dbReference type="EMBL" id="KAJ7002360.1"/>
    </source>
</evidence>
<dbReference type="GO" id="GO:0006508">
    <property type="term" value="P:proteolysis"/>
    <property type="evidence" value="ECO:0007669"/>
    <property type="project" value="InterPro"/>
</dbReference>
<organism evidence="3 4">
    <name type="scientific">Populus alba x Populus x berolinensis</name>
    <dbReference type="NCBI Taxonomy" id="444605"/>
    <lineage>
        <taxon>Eukaryota</taxon>
        <taxon>Viridiplantae</taxon>
        <taxon>Streptophyta</taxon>
        <taxon>Embryophyta</taxon>
        <taxon>Tracheophyta</taxon>
        <taxon>Spermatophyta</taxon>
        <taxon>Magnoliopsida</taxon>
        <taxon>eudicotyledons</taxon>
        <taxon>Gunneridae</taxon>
        <taxon>Pentapetalae</taxon>
        <taxon>rosids</taxon>
        <taxon>fabids</taxon>
        <taxon>Malpighiales</taxon>
        <taxon>Salicaceae</taxon>
        <taxon>Saliceae</taxon>
        <taxon>Populus</taxon>
    </lineage>
</organism>
<name>A0AAD6W7N2_9ROSI</name>
<dbReference type="Gene3D" id="3.40.50.1820">
    <property type="entry name" value="alpha/beta hydrolase"/>
    <property type="match status" value="1"/>
</dbReference>
<dbReference type="InterPro" id="IPR029058">
    <property type="entry name" value="AB_hydrolase_fold"/>
</dbReference>
<accession>A0AAD6W7N2</accession>
<sequence length="98" mass="11049">MEVYIILDNFLPFLVSVISEEIQTRDLLIDVNAYLHKYYALALCTMCLINILTQHLTPGPDFSSLGYGALEEHGPFQPGKNGLLTKNKYSWDVGKITN</sequence>
<protein>
    <submittedName>
        <fullName evidence="3">Uncharacterized protein</fullName>
    </submittedName>
</protein>
<gene>
    <name evidence="2" type="ORF">NC653_011377</name>
    <name evidence="3" type="ORF">NC653_012420</name>
</gene>
<dbReference type="AlphaFoldDB" id="A0AAD6W7N2"/>
<evidence type="ECO:0000313" key="4">
    <source>
        <dbReference type="Proteomes" id="UP001164929"/>
    </source>
</evidence>
<proteinExistence type="inferred from homology"/>
<evidence type="ECO:0000256" key="1">
    <source>
        <dbReference type="ARBA" id="ARBA00009431"/>
    </source>
</evidence>
<evidence type="ECO:0000313" key="2">
    <source>
        <dbReference type="EMBL" id="KAJ7000901.1"/>
    </source>
</evidence>
<dbReference type="Proteomes" id="UP001164929">
    <property type="component" value="Chromosome 4"/>
</dbReference>
<comment type="caution">
    <text evidence="3">The sequence shown here is derived from an EMBL/GenBank/DDBJ whole genome shotgun (WGS) entry which is preliminary data.</text>
</comment>
<keyword evidence="4" id="KW-1185">Reference proteome</keyword>
<reference evidence="3 4" key="1">
    <citation type="journal article" date="2023" name="Mol. Ecol. Resour.">
        <title>Chromosome-level genome assembly of a triploid poplar Populus alba 'Berolinensis'.</title>
        <authorList>
            <person name="Chen S."/>
            <person name="Yu Y."/>
            <person name="Wang X."/>
            <person name="Wang S."/>
            <person name="Zhang T."/>
            <person name="Zhou Y."/>
            <person name="He R."/>
            <person name="Meng N."/>
            <person name="Wang Y."/>
            <person name="Liu W."/>
            <person name="Liu Z."/>
            <person name="Liu J."/>
            <person name="Guo Q."/>
            <person name="Huang H."/>
            <person name="Sederoff R.R."/>
            <person name="Wang G."/>
            <person name="Qu G."/>
            <person name="Chen S."/>
        </authorList>
    </citation>
    <scope>NUCLEOTIDE SEQUENCE [LARGE SCALE GENOMIC DNA]</scope>
    <source>
        <strain evidence="3">SC-2020</strain>
    </source>
</reference>